<accession>A0ABU8W3A2</accession>
<dbReference type="InterPro" id="IPR010921">
    <property type="entry name" value="Trp_repressor/repl_initiator"/>
</dbReference>
<organism evidence="1 2">
    <name type="scientific">Variovorax humicola</name>
    <dbReference type="NCBI Taxonomy" id="1769758"/>
    <lineage>
        <taxon>Bacteria</taxon>
        <taxon>Pseudomonadati</taxon>
        <taxon>Pseudomonadota</taxon>
        <taxon>Betaproteobacteria</taxon>
        <taxon>Burkholderiales</taxon>
        <taxon>Comamonadaceae</taxon>
        <taxon>Variovorax</taxon>
    </lineage>
</organism>
<dbReference type="Proteomes" id="UP001363010">
    <property type="component" value="Unassembled WGS sequence"/>
</dbReference>
<sequence>MHPNNSNRRVHSAEFKARVLAECRQPSASVSAVAIAHGLNANVVRKWLTGRGLKRMSVAAPAASGAAPALQFVPVELPRSESVGASPTSQPEIRIELQRGGLHVKLECAASAGALYAAQLRALADALCAARGAGPLIRIDSLWLCTQPQDMRAGADRLLNIVVNTVGSAHAHHGYLFANLRATRIKLLVHDGFGVWCATRRLHAGRFVWLERAPGQAATLQLTAQQFEALAVGLPWQRLGELSVISRS</sequence>
<dbReference type="PANTHER" id="PTHR36455:SF1">
    <property type="entry name" value="BLR8292 PROTEIN"/>
    <property type="match status" value="1"/>
</dbReference>
<evidence type="ECO:0000313" key="1">
    <source>
        <dbReference type="EMBL" id="MEJ8824468.1"/>
    </source>
</evidence>
<dbReference type="PANTHER" id="PTHR36455">
    <property type="match status" value="1"/>
</dbReference>
<evidence type="ECO:0000313" key="2">
    <source>
        <dbReference type="Proteomes" id="UP001363010"/>
    </source>
</evidence>
<protein>
    <submittedName>
        <fullName evidence="1">IS66 family insertion sequence element accessory protein TnpB</fullName>
    </submittedName>
</protein>
<dbReference type="InterPro" id="IPR002514">
    <property type="entry name" value="Transposase_8"/>
</dbReference>
<keyword evidence="2" id="KW-1185">Reference proteome</keyword>
<name>A0ABU8W3A2_9BURK</name>
<dbReference type="InterPro" id="IPR008878">
    <property type="entry name" value="Transposase_IS66_Orf2"/>
</dbReference>
<dbReference type="RefSeq" id="WP_340365493.1">
    <property type="nucleotide sequence ID" value="NZ_JBBKZV010000014.1"/>
</dbReference>
<dbReference type="SUPFAM" id="SSF48295">
    <property type="entry name" value="TrpR-like"/>
    <property type="match status" value="1"/>
</dbReference>
<dbReference type="NCBIfam" id="NF047595">
    <property type="entry name" value="IS66_ISRel24_TnpA"/>
    <property type="match status" value="1"/>
</dbReference>
<reference evidence="1 2" key="1">
    <citation type="submission" date="2024-03" db="EMBL/GenBank/DDBJ databases">
        <title>Novel species of the genus Variovorax.</title>
        <authorList>
            <person name="Liu Q."/>
            <person name="Xin Y.-H."/>
        </authorList>
    </citation>
    <scope>NUCLEOTIDE SEQUENCE [LARGE SCALE GENOMIC DNA]</scope>
    <source>
        <strain evidence="1 2">KACC 18501</strain>
    </source>
</reference>
<proteinExistence type="predicted"/>
<dbReference type="Pfam" id="PF05717">
    <property type="entry name" value="TnpB_IS66"/>
    <property type="match status" value="1"/>
</dbReference>
<comment type="caution">
    <text evidence="1">The sequence shown here is derived from an EMBL/GenBank/DDBJ whole genome shotgun (WGS) entry which is preliminary data.</text>
</comment>
<gene>
    <name evidence="1" type="primary">tnpB</name>
    <name evidence="1" type="ORF">WKW80_20910</name>
</gene>
<dbReference type="Pfam" id="PF01527">
    <property type="entry name" value="HTH_Tnp_1"/>
    <property type="match status" value="1"/>
</dbReference>
<dbReference type="EMBL" id="JBBKZV010000014">
    <property type="protein sequence ID" value="MEJ8824468.1"/>
    <property type="molecule type" value="Genomic_DNA"/>
</dbReference>
<dbReference type="NCBIfam" id="NF033819">
    <property type="entry name" value="IS66_TnpB"/>
    <property type="match status" value="1"/>
</dbReference>